<proteinExistence type="predicted"/>
<dbReference type="AlphaFoldDB" id="A0A817WE26"/>
<name>A0A817WE26_9BILA</name>
<dbReference type="EMBL" id="CAJNYD010001618">
    <property type="protein sequence ID" value="CAF3354784.1"/>
    <property type="molecule type" value="Genomic_DNA"/>
</dbReference>
<evidence type="ECO:0000313" key="6">
    <source>
        <dbReference type="Proteomes" id="UP000663833"/>
    </source>
</evidence>
<reference evidence="3" key="1">
    <citation type="submission" date="2021-02" db="EMBL/GenBank/DDBJ databases">
        <authorList>
            <person name="Nowell W R."/>
        </authorList>
    </citation>
    <scope>NUCLEOTIDE SEQUENCE</scope>
</reference>
<dbReference type="Proteomes" id="UP000663833">
    <property type="component" value="Unassembled WGS sequence"/>
</dbReference>
<evidence type="ECO:0000313" key="2">
    <source>
        <dbReference type="EMBL" id="CAF3346264.1"/>
    </source>
</evidence>
<dbReference type="EMBL" id="CAJNYT010000376">
    <property type="protein sequence ID" value="CAF3346264.1"/>
    <property type="molecule type" value="Genomic_DNA"/>
</dbReference>
<evidence type="ECO:0000256" key="1">
    <source>
        <dbReference type="SAM" id="SignalP"/>
    </source>
</evidence>
<feature type="chain" id="PRO_5036232373" evidence="1">
    <location>
        <begin position="19"/>
        <end position="252"/>
    </location>
</feature>
<comment type="caution">
    <text evidence="3">The sequence shown here is derived from an EMBL/GenBank/DDBJ whole genome shotgun (WGS) entry which is preliminary data.</text>
</comment>
<protein>
    <submittedName>
        <fullName evidence="3">Uncharacterized protein</fullName>
    </submittedName>
</protein>
<feature type="signal peptide" evidence="1">
    <location>
        <begin position="1"/>
        <end position="18"/>
    </location>
</feature>
<gene>
    <name evidence="2" type="ORF">GRG538_LOCUS5094</name>
    <name evidence="4" type="ORF">HFQ381_LOCUS32222</name>
    <name evidence="3" type="ORF">LUA448_LOCUS13396</name>
    <name evidence="5" type="ORF">QYT958_LOCUS14472</name>
</gene>
<accession>A0A817WE26</accession>
<dbReference type="Proteomes" id="UP000663872">
    <property type="component" value="Unassembled WGS sequence"/>
</dbReference>
<keyword evidence="1" id="KW-0732">Signal</keyword>
<dbReference type="EMBL" id="CAJOBR010001934">
    <property type="protein sequence ID" value="CAF4645904.1"/>
    <property type="molecule type" value="Genomic_DNA"/>
</dbReference>
<evidence type="ECO:0000313" key="5">
    <source>
        <dbReference type="EMBL" id="CAF4645904.1"/>
    </source>
</evidence>
<dbReference type="Proteomes" id="UP000663851">
    <property type="component" value="Unassembled WGS sequence"/>
</dbReference>
<organism evidence="3 6">
    <name type="scientific">Rotaria socialis</name>
    <dbReference type="NCBI Taxonomy" id="392032"/>
    <lineage>
        <taxon>Eukaryota</taxon>
        <taxon>Metazoa</taxon>
        <taxon>Spiralia</taxon>
        <taxon>Gnathifera</taxon>
        <taxon>Rotifera</taxon>
        <taxon>Eurotatoria</taxon>
        <taxon>Bdelloidea</taxon>
        <taxon>Philodinida</taxon>
        <taxon>Philodinidae</taxon>
        <taxon>Rotaria</taxon>
    </lineage>
</organism>
<dbReference type="Proteomes" id="UP000663848">
    <property type="component" value="Unassembled WGS sequence"/>
</dbReference>
<evidence type="ECO:0000313" key="4">
    <source>
        <dbReference type="EMBL" id="CAF4575006.1"/>
    </source>
</evidence>
<sequence length="252" mass="26691">MLLVTLLLSTIYLVTVYSETWAGTYTVTTTCNVVICCCASDIIVITQEAPTVLILNVSLTGLCFGQTSYNSAVPNPTGYSVDITLGPFTIEVTLSADSNNLTIINSMQPSCTIQAARTATTSSTSTTTLVSTTTNRDATTSTTTNEILTTTYPSTIVESSILNSTFMAEVNTVSTSISTGANVSMDILSMSTAPATSTVRTSTGITTVTYGPMVTGSYSMNSNSARPYASTKMLPTILSCFMYSNKYFIIMN</sequence>
<evidence type="ECO:0000313" key="3">
    <source>
        <dbReference type="EMBL" id="CAF3354784.1"/>
    </source>
</evidence>
<dbReference type="EMBL" id="CAJOBO010007549">
    <property type="protein sequence ID" value="CAF4575006.1"/>
    <property type="molecule type" value="Genomic_DNA"/>
</dbReference>